<sequence length="111" mass="12050">MTDIVGKFIDGREQIFAAFGVSGTLTRITKGTFNRVTGKPTTPDVQQQLTVEVKLGKRKVKDDNGVETVIQTATCREKMEQGDLLSVAGLSLRVTAVTPKTIKGVVLTFRP</sequence>
<proteinExistence type="predicted"/>
<reference evidence="1 2" key="1">
    <citation type="submission" date="2015-11" db="EMBL/GenBank/DDBJ databases">
        <title>A Two-component Flavoprotein Monooxygenase System MeaXY Responsible for para-Hydroxylation of 2-Methyl-6-ethylaniline and 2,6-Diethylaniline in Sphingobium baderi DE-13.</title>
        <authorList>
            <person name="Cheng M."/>
            <person name="Meng Q."/>
            <person name="Yang Y."/>
            <person name="Chu C."/>
            <person name="Yan X."/>
            <person name="He J."/>
            <person name="Li S."/>
        </authorList>
    </citation>
    <scope>NUCLEOTIDE SEQUENCE [LARGE SCALE GENOMIC DNA]</scope>
    <source>
        <strain evidence="1 2">DE-13</strain>
    </source>
</reference>
<keyword evidence="2" id="KW-1185">Reference proteome</keyword>
<accession>A0A0S3F2E6</accession>
<dbReference type="Proteomes" id="UP000056968">
    <property type="component" value="Chromosome"/>
</dbReference>
<dbReference type="EMBL" id="CP013264">
    <property type="protein sequence ID" value="ALR21888.1"/>
    <property type="molecule type" value="Genomic_DNA"/>
</dbReference>
<name>A0A0S3F2E6_9SPHN</name>
<dbReference type="RefSeq" id="WP_062067223.1">
    <property type="nucleotide sequence ID" value="NZ_CP013264.1"/>
</dbReference>
<dbReference type="KEGG" id="sbd:ATN00_17920"/>
<dbReference type="AlphaFoldDB" id="A0A0S3F2E6"/>
<protein>
    <submittedName>
        <fullName evidence="1">Uncharacterized protein</fullName>
    </submittedName>
</protein>
<evidence type="ECO:0000313" key="1">
    <source>
        <dbReference type="EMBL" id="ALR21888.1"/>
    </source>
</evidence>
<organism evidence="1 2">
    <name type="scientific">Sphingobium baderi</name>
    <dbReference type="NCBI Taxonomy" id="1332080"/>
    <lineage>
        <taxon>Bacteria</taxon>
        <taxon>Pseudomonadati</taxon>
        <taxon>Pseudomonadota</taxon>
        <taxon>Alphaproteobacteria</taxon>
        <taxon>Sphingomonadales</taxon>
        <taxon>Sphingomonadaceae</taxon>
        <taxon>Sphingobium</taxon>
    </lineage>
</organism>
<gene>
    <name evidence="1" type="ORF">ATN00_17920</name>
</gene>
<evidence type="ECO:0000313" key="2">
    <source>
        <dbReference type="Proteomes" id="UP000056968"/>
    </source>
</evidence>
<dbReference type="STRING" id="1332080.ATN00_17920"/>